<evidence type="ECO:0000313" key="2">
    <source>
        <dbReference type="Proteomes" id="UP001186974"/>
    </source>
</evidence>
<protein>
    <submittedName>
        <fullName evidence="1">Uncharacterized protein</fullName>
    </submittedName>
</protein>
<accession>A0ACC3DHY8</accession>
<evidence type="ECO:0000313" key="1">
    <source>
        <dbReference type="EMBL" id="KAK3076214.1"/>
    </source>
</evidence>
<reference evidence="1" key="1">
    <citation type="submission" date="2024-09" db="EMBL/GenBank/DDBJ databases">
        <title>Black Yeasts Isolated from many extreme environments.</title>
        <authorList>
            <person name="Coleine C."/>
            <person name="Stajich J.E."/>
            <person name="Selbmann L."/>
        </authorList>
    </citation>
    <scope>NUCLEOTIDE SEQUENCE</scope>
    <source>
        <strain evidence="1">CCFEE 5737</strain>
    </source>
</reference>
<proteinExistence type="predicted"/>
<gene>
    <name evidence="1" type="ORF">LTS18_013606</name>
</gene>
<comment type="caution">
    <text evidence="1">The sequence shown here is derived from an EMBL/GenBank/DDBJ whole genome shotgun (WGS) entry which is preliminary data.</text>
</comment>
<keyword evidence="2" id="KW-1185">Reference proteome</keyword>
<sequence>NDGASIGTTYPKTPVNSEVEGIQQSLGISKDYAQAIIDSGLFPLYDTGNITLDAFNVSQRVATDNTFRCIDQATVYAGSKTDAFKQSYFYQMERTSGGYDPNMLGGPPVEPGYPYGNPEKPYFRLHGSDMPWVFGNLNPLRDAQDLKSVQLTTSYFGSFVRSLDPNPPLDYLKVRGYTNTTAGVQQSGPWEPVSSDKGPMKLLDFVSVTAEFQDLPQCAFLNYSINYYLEGGI</sequence>
<name>A0ACC3DHY8_9PEZI</name>
<dbReference type="Proteomes" id="UP001186974">
    <property type="component" value="Unassembled WGS sequence"/>
</dbReference>
<organism evidence="1 2">
    <name type="scientific">Coniosporium uncinatum</name>
    <dbReference type="NCBI Taxonomy" id="93489"/>
    <lineage>
        <taxon>Eukaryota</taxon>
        <taxon>Fungi</taxon>
        <taxon>Dikarya</taxon>
        <taxon>Ascomycota</taxon>
        <taxon>Pezizomycotina</taxon>
        <taxon>Dothideomycetes</taxon>
        <taxon>Dothideomycetes incertae sedis</taxon>
        <taxon>Coniosporium</taxon>
    </lineage>
</organism>
<feature type="non-terminal residue" evidence="1">
    <location>
        <position position="1"/>
    </location>
</feature>
<dbReference type="EMBL" id="JAWDJW010004225">
    <property type="protein sequence ID" value="KAK3076214.1"/>
    <property type="molecule type" value="Genomic_DNA"/>
</dbReference>